<name>A0A7S3W4L2_EMIHU</name>
<feature type="compositionally biased region" description="Polar residues" evidence="1">
    <location>
        <begin position="1"/>
        <end position="25"/>
    </location>
</feature>
<feature type="transmembrane region" description="Helical" evidence="2">
    <location>
        <begin position="185"/>
        <end position="203"/>
    </location>
</feature>
<evidence type="ECO:0000256" key="2">
    <source>
        <dbReference type="SAM" id="Phobius"/>
    </source>
</evidence>
<organism evidence="3">
    <name type="scientific">Emiliania huxleyi</name>
    <name type="common">Coccolithophore</name>
    <name type="synonym">Pontosphaera huxleyi</name>
    <dbReference type="NCBI Taxonomy" id="2903"/>
    <lineage>
        <taxon>Eukaryota</taxon>
        <taxon>Haptista</taxon>
        <taxon>Haptophyta</taxon>
        <taxon>Prymnesiophyceae</taxon>
        <taxon>Isochrysidales</taxon>
        <taxon>Noelaerhabdaceae</taxon>
        <taxon>Emiliania</taxon>
    </lineage>
</organism>
<evidence type="ECO:0000256" key="1">
    <source>
        <dbReference type="SAM" id="MobiDB-lite"/>
    </source>
</evidence>
<keyword evidence="2" id="KW-0472">Membrane</keyword>
<proteinExistence type="predicted"/>
<keyword evidence="2" id="KW-0812">Transmembrane</keyword>
<feature type="transmembrane region" description="Helical" evidence="2">
    <location>
        <begin position="144"/>
        <end position="165"/>
    </location>
</feature>
<accession>A0A7S3W4L2</accession>
<dbReference type="AlphaFoldDB" id="A0A7S3W4L2"/>
<gene>
    <name evidence="3" type="ORF">EHUX00137_LOCUS9317</name>
</gene>
<evidence type="ECO:0000313" key="3">
    <source>
        <dbReference type="EMBL" id="CAE0536936.1"/>
    </source>
</evidence>
<protein>
    <submittedName>
        <fullName evidence="3">Uncharacterized protein</fullName>
    </submittedName>
</protein>
<sequence length="330" mass="35337">MVSSRCSRRTSSGYSSGALVSTTNGKTDHVRVLEDAPEPPQALATETPVRRGPSSSKNPSFVEEAEGPADWLLVLAKCTVPAFFVAASGAVAIPVNKALGDGEGAEFFRKASEEFAGGALIVTYAIELSQGYITKKDGALSRKLVAATLIGTIFSGQLQALGQALWPYEFIDSDGDPDNAEAGDAIPFALGFFVDGVVLAYEPTVRPPDKLCRCRSLWRRVRPAFTSVLTFVMSIDNAVDGFGMYQKLDRAAMPAWGYYACFVLSIYLGGALTILVQRVPSQALQSFWYAFGAFAILDGGLELASDGLSTFVLMGFIFVWLMLFAGQAAE</sequence>
<feature type="transmembrane region" description="Helical" evidence="2">
    <location>
        <begin position="311"/>
        <end position="329"/>
    </location>
</feature>
<feature type="region of interest" description="Disordered" evidence="1">
    <location>
        <begin position="1"/>
        <end position="62"/>
    </location>
</feature>
<dbReference type="EMBL" id="HBIR01012731">
    <property type="protein sequence ID" value="CAE0536936.1"/>
    <property type="molecule type" value="Transcribed_RNA"/>
</dbReference>
<reference evidence="3" key="1">
    <citation type="submission" date="2021-01" db="EMBL/GenBank/DDBJ databases">
        <authorList>
            <person name="Corre E."/>
            <person name="Pelletier E."/>
            <person name="Niang G."/>
            <person name="Scheremetjew M."/>
            <person name="Finn R."/>
            <person name="Kale V."/>
            <person name="Holt S."/>
            <person name="Cochrane G."/>
            <person name="Meng A."/>
            <person name="Brown T."/>
            <person name="Cohen L."/>
        </authorList>
    </citation>
    <scope>NUCLEOTIDE SEQUENCE</scope>
    <source>
        <strain evidence="3">379</strain>
    </source>
</reference>
<keyword evidence="2" id="KW-1133">Transmembrane helix</keyword>
<feature type="transmembrane region" description="Helical" evidence="2">
    <location>
        <begin position="256"/>
        <end position="275"/>
    </location>
</feature>